<keyword evidence="8 13" id="KW-0460">Magnesium</keyword>
<dbReference type="Gene3D" id="3.20.20.120">
    <property type="entry name" value="Enolase-like C-terminal domain"/>
    <property type="match status" value="1"/>
</dbReference>
<dbReference type="GO" id="GO:0046872">
    <property type="term" value="F:metal ion binding"/>
    <property type="evidence" value="ECO:0007669"/>
    <property type="project" value="UniProtKB-KW"/>
</dbReference>
<evidence type="ECO:0000256" key="11">
    <source>
        <dbReference type="PIRSR" id="PIRSR017107-2"/>
    </source>
</evidence>
<feature type="domain" description="Methylaspartate ammonia-lyase N-terminal" evidence="14">
    <location>
        <begin position="1"/>
        <end position="161"/>
    </location>
</feature>
<feature type="binding site" evidence="13">
    <location>
        <position position="309"/>
    </location>
    <ligand>
        <name>Mg(2+)</name>
        <dbReference type="ChEBI" id="CHEBI:18420"/>
    </ligand>
</feature>
<evidence type="ECO:0000256" key="8">
    <source>
        <dbReference type="ARBA" id="ARBA00022842"/>
    </source>
</evidence>
<dbReference type="SUPFAM" id="SSF51604">
    <property type="entry name" value="Enolase C-terminal domain-like"/>
    <property type="match status" value="1"/>
</dbReference>
<reference evidence="16 17" key="1">
    <citation type="submission" date="2020-08" db="EMBL/GenBank/DDBJ databases">
        <title>Genomic Encyclopedia of Type Strains, Phase IV (KMG-IV): sequencing the most valuable type-strain genomes for metagenomic binning, comparative biology and taxonomic classification.</title>
        <authorList>
            <person name="Goeker M."/>
        </authorList>
    </citation>
    <scope>NUCLEOTIDE SEQUENCE [LARGE SCALE GENOMIC DNA]</scope>
    <source>
        <strain evidence="16 17">DSM 22548</strain>
    </source>
</reference>
<evidence type="ECO:0000256" key="7">
    <source>
        <dbReference type="ARBA" id="ARBA00022723"/>
    </source>
</evidence>
<dbReference type="GO" id="GO:0050096">
    <property type="term" value="F:methylaspartate ammonia-lyase activity"/>
    <property type="evidence" value="ECO:0007669"/>
    <property type="project" value="UniProtKB-EC"/>
</dbReference>
<evidence type="ECO:0000313" key="16">
    <source>
        <dbReference type="EMBL" id="MBB3702605.1"/>
    </source>
</evidence>
<evidence type="ECO:0000256" key="3">
    <source>
        <dbReference type="ARBA" id="ARBA00004675"/>
    </source>
</evidence>
<dbReference type="CDD" id="cd03314">
    <property type="entry name" value="MAL"/>
    <property type="match status" value="1"/>
</dbReference>
<evidence type="ECO:0000256" key="12">
    <source>
        <dbReference type="PIRSR" id="PIRSR017107-3"/>
    </source>
</evidence>
<feature type="site" description="Transition state stabilizer" evidence="12">
    <location>
        <position position="196"/>
    </location>
</feature>
<comment type="pathway">
    <text evidence="3">Amino-acid degradation; L-glutamate degradation via mesaconate pathway; acetate and pyruvate from L-glutamate: step 2/4.</text>
</comment>
<comment type="cofactor">
    <cofactor evidence="2 13">
        <name>Mg(2+)</name>
        <dbReference type="ChEBI" id="CHEBI:18420"/>
    </cofactor>
</comment>
<evidence type="ECO:0000256" key="2">
    <source>
        <dbReference type="ARBA" id="ARBA00001946"/>
    </source>
</evidence>
<dbReference type="AlphaFoldDB" id="A0A7W5XXW1"/>
<keyword evidence="7 13" id="KW-0479">Metal-binding</keyword>
<evidence type="ECO:0000256" key="9">
    <source>
        <dbReference type="ARBA" id="ARBA00023239"/>
    </source>
</evidence>
<organism evidence="16 17">
    <name type="scientific">Alloprevotella rava</name>
    <dbReference type="NCBI Taxonomy" id="671218"/>
    <lineage>
        <taxon>Bacteria</taxon>
        <taxon>Pseudomonadati</taxon>
        <taxon>Bacteroidota</taxon>
        <taxon>Bacteroidia</taxon>
        <taxon>Bacteroidales</taxon>
        <taxon>Prevotellaceae</taxon>
        <taxon>Alloprevotella</taxon>
    </lineage>
</organism>
<dbReference type="PANTHER" id="PTHR48073:SF2">
    <property type="entry name" value="O-SUCCINYLBENZOATE SYNTHASE"/>
    <property type="match status" value="1"/>
</dbReference>
<dbReference type="Pfam" id="PF05034">
    <property type="entry name" value="MAAL_N"/>
    <property type="match status" value="1"/>
</dbReference>
<dbReference type="InterPro" id="IPR022665">
    <property type="entry name" value="MeAsp_NH4-lyase_N"/>
</dbReference>
<comment type="similarity">
    <text evidence="4">Belongs to the methylaspartate ammonia-lyase family.</text>
</comment>
<feature type="domain" description="Methylaspartate ammonia-lyase C-terminal" evidence="15">
    <location>
        <begin position="164"/>
        <end position="411"/>
    </location>
</feature>
<evidence type="ECO:0000259" key="14">
    <source>
        <dbReference type="Pfam" id="PF05034"/>
    </source>
</evidence>
<feature type="binding site" evidence="11">
    <location>
        <position position="331"/>
    </location>
    <ligand>
        <name>(2S,3S)-3-methyl-L-aspartate</name>
        <dbReference type="ChEBI" id="CHEBI:58724"/>
    </ligand>
</feature>
<dbReference type="InterPro" id="IPR006395">
    <property type="entry name" value="Me_Asp_am_lyase"/>
</dbReference>
<name>A0A7W5XXW1_9BACT</name>
<feature type="binding site" evidence="13">
    <location>
        <position position="240"/>
    </location>
    <ligand>
        <name>Mg(2+)</name>
        <dbReference type="ChEBI" id="CHEBI:18420"/>
    </ligand>
</feature>
<evidence type="ECO:0000256" key="1">
    <source>
        <dbReference type="ARBA" id="ARBA00000789"/>
    </source>
</evidence>
<evidence type="ECO:0000256" key="13">
    <source>
        <dbReference type="PIRSR" id="PIRSR017107-4"/>
    </source>
</evidence>
<evidence type="ECO:0000259" key="15">
    <source>
        <dbReference type="Pfam" id="PF07476"/>
    </source>
</evidence>
<dbReference type="EC" id="4.3.1.2" evidence="6"/>
<comment type="caution">
    <text evidence="16">The sequence shown here is derived from an EMBL/GenBank/DDBJ whole genome shotgun (WGS) entry which is preliminary data.</text>
</comment>
<evidence type="ECO:0000256" key="5">
    <source>
        <dbReference type="ARBA" id="ARBA00011738"/>
    </source>
</evidence>
<proteinExistence type="inferred from homology"/>
<dbReference type="InterPro" id="IPR022662">
    <property type="entry name" value="MeAsp_NH4-lyase_C"/>
</dbReference>
<comment type="catalytic activity">
    <reaction evidence="1">
        <text>(2S,3S)-3-methyl-L-aspartate = mesaconate + NH4(+)</text>
        <dbReference type="Rhea" id="RHEA:12829"/>
        <dbReference type="ChEBI" id="CHEBI:28938"/>
        <dbReference type="ChEBI" id="CHEBI:36986"/>
        <dbReference type="ChEBI" id="CHEBI:58724"/>
        <dbReference type="EC" id="4.3.1.2"/>
    </reaction>
</comment>
<dbReference type="NCBIfam" id="TIGR01502">
    <property type="entry name" value="B_methylAsp_ase"/>
    <property type="match status" value="1"/>
</dbReference>
<dbReference type="Gene3D" id="3.30.390.10">
    <property type="entry name" value="Enolase-like, N-terminal domain"/>
    <property type="match status" value="1"/>
</dbReference>
<dbReference type="InterPro" id="IPR029017">
    <property type="entry name" value="Enolase-like_N"/>
</dbReference>
<dbReference type="GO" id="GO:0019553">
    <property type="term" value="P:L-glutamate catabolic process via L-citramalate"/>
    <property type="evidence" value="ECO:0007669"/>
    <property type="project" value="UniProtKB-UniPathway"/>
</dbReference>
<dbReference type="InterPro" id="IPR036849">
    <property type="entry name" value="Enolase-like_C_sf"/>
</dbReference>
<feature type="binding site" evidence="11">
    <location>
        <position position="174"/>
    </location>
    <ligand>
        <name>(2S,3S)-3-methyl-L-aspartate</name>
        <dbReference type="ChEBI" id="CHEBI:58724"/>
    </ligand>
</feature>
<comment type="subunit">
    <text evidence="5">Homodimer.</text>
</comment>
<dbReference type="RefSeq" id="WP_183695846.1">
    <property type="nucleotide sequence ID" value="NZ_JACICA010000004.1"/>
</dbReference>
<dbReference type="EMBL" id="JACICA010000004">
    <property type="protein sequence ID" value="MBB3702605.1"/>
    <property type="molecule type" value="Genomic_DNA"/>
</dbReference>
<dbReference type="SUPFAM" id="SSF54826">
    <property type="entry name" value="Enolase N-terminal domain-like"/>
    <property type="match status" value="1"/>
</dbReference>
<dbReference type="UniPathway" id="UPA00561">
    <property type="reaction ID" value="UER00618"/>
</dbReference>
<evidence type="ECO:0000256" key="4">
    <source>
        <dbReference type="ARBA" id="ARBA00009954"/>
    </source>
</evidence>
<gene>
    <name evidence="16" type="ORF">FHS60_001068</name>
</gene>
<dbReference type="PANTHER" id="PTHR48073">
    <property type="entry name" value="O-SUCCINYLBENZOATE SYNTHASE-RELATED"/>
    <property type="match status" value="1"/>
</dbReference>
<dbReference type="SFLD" id="SFLDS00001">
    <property type="entry name" value="Enolase"/>
    <property type="match status" value="1"/>
</dbReference>
<dbReference type="Pfam" id="PF07476">
    <property type="entry name" value="MAAL_C"/>
    <property type="match status" value="1"/>
</dbReference>
<dbReference type="SFLD" id="SFLDF00007">
    <property type="entry name" value="methylaspartate_ammonia-lyase"/>
    <property type="match status" value="1"/>
</dbReference>
<protein>
    <recommendedName>
        <fullName evidence="6">methylaspartate ammonia-lyase</fullName>
        <ecNumber evidence="6">4.3.1.2</ecNumber>
    </recommendedName>
</protein>
<evidence type="ECO:0000256" key="10">
    <source>
        <dbReference type="PIRSR" id="PIRSR017107-1"/>
    </source>
</evidence>
<evidence type="ECO:0000313" key="17">
    <source>
        <dbReference type="Proteomes" id="UP000541425"/>
    </source>
</evidence>
<feature type="binding site" evidence="13">
    <location>
        <position position="275"/>
    </location>
    <ligand>
        <name>Mg(2+)</name>
        <dbReference type="ChEBI" id="CHEBI:18420"/>
    </ligand>
</feature>
<accession>A0A7W5XXW1</accession>
<sequence length="414" mass="45796">MKIKKVICSAGKTGFFFDDQRAIKAGARNDGNFYTGEPVTPGFTSVRQAGESISVLFLLEDGQMAHGDCAAVQYSGAGGRDPLFLAKDFIPVIEKEIAPRYEGLEITSFRELADIVDKMVSPTTGKVYHTAIRYGITQACLDAVAKSQHKLMAEVVAEEYGTNVSEEMIPIFTQSGDDRYLNADKMIMKAAAVLPHALFNHVEDKVGWKGEKIRAYVEWLRNRVVEKRPCPDYHPVFHIDVYGTLGTVFENDFKRIAEYISELAEVAKPFKLRVEGPVDMGEKQAQIEALAAIRRHMETIGTDAEIVADEWCNTFEDVRDFTEAKAGHMAQIKTPDLGGINNSIEAVLYCKEHGMGAYLGGTCNETNRSAEVCAHIAMATRPVQYLAKPGMGVDEGYMIVYNEMARILAVRAAK</sequence>
<evidence type="ECO:0000256" key="6">
    <source>
        <dbReference type="ARBA" id="ARBA00012993"/>
    </source>
</evidence>
<dbReference type="SFLD" id="SFLDG00151">
    <property type="entry name" value="methylaspartate_ammonia-lyase"/>
    <property type="match status" value="1"/>
</dbReference>
<keyword evidence="9 16" id="KW-0456">Lyase</keyword>
<dbReference type="PIRSF" id="PIRSF017107">
    <property type="entry name" value="MAL"/>
    <property type="match status" value="1"/>
</dbReference>
<dbReference type="Proteomes" id="UP000541425">
    <property type="component" value="Unassembled WGS sequence"/>
</dbReference>
<feature type="active site" description="Proton acceptor" evidence="10">
    <location>
        <position position="333"/>
    </location>
</feature>